<dbReference type="InterPro" id="IPR050712">
    <property type="entry name" value="NAD(P)H-dep_reductase"/>
</dbReference>
<dbReference type="GO" id="GO:0016491">
    <property type="term" value="F:oxidoreductase activity"/>
    <property type="evidence" value="ECO:0007669"/>
    <property type="project" value="InterPro"/>
</dbReference>
<dbReference type="InterPro" id="IPR029039">
    <property type="entry name" value="Flavoprotein-like_sf"/>
</dbReference>
<keyword evidence="3" id="KW-1185">Reference proteome</keyword>
<evidence type="ECO:0000313" key="3">
    <source>
        <dbReference type="Proteomes" id="UP000298781"/>
    </source>
</evidence>
<accession>A0A4D7BIU2</accession>
<dbReference type="Proteomes" id="UP000298781">
    <property type="component" value="Chromosome"/>
</dbReference>
<feature type="domain" description="NADPH-dependent FMN reductase-like" evidence="1">
    <location>
        <begin position="4"/>
        <end position="146"/>
    </location>
</feature>
<dbReference type="RefSeq" id="WP_136964359.1">
    <property type="nucleotide sequence ID" value="NZ_CP039690.1"/>
</dbReference>
<dbReference type="InterPro" id="IPR005025">
    <property type="entry name" value="FMN_Rdtase-like_dom"/>
</dbReference>
<gene>
    <name evidence="2" type="ORF">E8M01_34780</name>
</gene>
<dbReference type="SUPFAM" id="SSF52218">
    <property type="entry name" value="Flavoproteins"/>
    <property type="match status" value="1"/>
</dbReference>
<dbReference type="PANTHER" id="PTHR30543">
    <property type="entry name" value="CHROMATE REDUCTASE"/>
    <property type="match status" value="1"/>
</dbReference>
<proteinExistence type="predicted"/>
<sequence length="187" mass="20497">MALKLHTIITSTRPGRVGPIFAKWFDGVARAHGKFDPTLVDLADFNLPIFDEPKHPRLGDYQHEHTKKWSASVKAADAIVFVTPEYNYGPSPALINALTYLSAEWAYKPAGFLSYGGISGGTRAVQQAKPTLTTLKLMPIPEGIALPAFTSLLNEEREFTPNDLINASAATLLDELHKWAGALKVLR</sequence>
<dbReference type="GO" id="GO:0010181">
    <property type="term" value="F:FMN binding"/>
    <property type="evidence" value="ECO:0007669"/>
    <property type="project" value="TreeGrafter"/>
</dbReference>
<dbReference type="OrthoDB" id="9812295at2"/>
<reference evidence="2 3" key="1">
    <citation type="submission" date="2019-04" db="EMBL/GenBank/DDBJ databases">
        <title>Phreatobacter aquaticus sp. nov.</title>
        <authorList>
            <person name="Choi A."/>
        </authorList>
    </citation>
    <scope>NUCLEOTIDE SEQUENCE [LARGE SCALE GENOMIC DNA]</scope>
    <source>
        <strain evidence="2 3">KCTC 52518</strain>
    </source>
</reference>
<dbReference type="PANTHER" id="PTHR30543:SF21">
    <property type="entry name" value="NAD(P)H-DEPENDENT FMN REDUCTASE LOT6"/>
    <property type="match status" value="1"/>
</dbReference>
<dbReference type="Gene3D" id="3.40.50.360">
    <property type="match status" value="1"/>
</dbReference>
<dbReference type="KEGG" id="pstg:E8M01_34780"/>
<name>A0A4D7BIU2_9HYPH</name>
<dbReference type="GO" id="GO:0005829">
    <property type="term" value="C:cytosol"/>
    <property type="evidence" value="ECO:0007669"/>
    <property type="project" value="TreeGrafter"/>
</dbReference>
<organism evidence="2 3">
    <name type="scientific">Phreatobacter stygius</name>
    <dbReference type="NCBI Taxonomy" id="1940610"/>
    <lineage>
        <taxon>Bacteria</taxon>
        <taxon>Pseudomonadati</taxon>
        <taxon>Pseudomonadota</taxon>
        <taxon>Alphaproteobacteria</taxon>
        <taxon>Hyphomicrobiales</taxon>
        <taxon>Phreatobacteraceae</taxon>
        <taxon>Phreatobacter</taxon>
    </lineage>
</organism>
<evidence type="ECO:0000313" key="2">
    <source>
        <dbReference type="EMBL" id="QCI68946.1"/>
    </source>
</evidence>
<dbReference type="AlphaFoldDB" id="A0A4D7BIU2"/>
<protein>
    <submittedName>
        <fullName evidence="2">NAD(P)H-dependent oxidoreductase</fullName>
    </submittedName>
</protein>
<dbReference type="EMBL" id="CP039690">
    <property type="protein sequence ID" value="QCI68946.1"/>
    <property type="molecule type" value="Genomic_DNA"/>
</dbReference>
<evidence type="ECO:0000259" key="1">
    <source>
        <dbReference type="Pfam" id="PF03358"/>
    </source>
</evidence>
<dbReference type="Pfam" id="PF03358">
    <property type="entry name" value="FMN_red"/>
    <property type="match status" value="1"/>
</dbReference>